<proteinExistence type="inferred from homology"/>
<dbReference type="EMBL" id="CAADFT010000109">
    <property type="protein sequence ID" value="VFK48293.1"/>
    <property type="molecule type" value="Genomic_DNA"/>
</dbReference>
<keyword evidence="3 5" id="KW-0687">Ribonucleoprotein</keyword>
<evidence type="ECO:0000256" key="6">
    <source>
        <dbReference type="RuleBase" id="RU000568"/>
    </source>
</evidence>
<evidence type="ECO:0000313" key="9">
    <source>
        <dbReference type="EMBL" id="VFK48293.1"/>
    </source>
</evidence>
<evidence type="ECO:0000313" key="10">
    <source>
        <dbReference type="EMBL" id="VFK57153.1"/>
    </source>
</evidence>
<sequence length="65" mass="7541">MPKIKTKRGAAKRFKSLAKRGYKRAQSHRSHILTKKSAKRKRQLRSVALVHAADNRAVRRMLPYS</sequence>
<gene>
    <name evidence="5" type="primary">rpmI</name>
    <name evidence="8" type="ORF">BECKTC1821D_GA0114238_10075</name>
    <name evidence="9" type="ORF">BECKTC1821E_GA0114239_11096</name>
    <name evidence="10" type="ORF">BECKTC1821F_GA0114240_10155</name>
</gene>
<dbReference type="GO" id="GO:0022625">
    <property type="term" value="C:cytosolic large ribosomal subunit"/>
    <property type="evidence" value="ECO:0007669"/>
    <property type="project" value="TreeGrafter"/>
</dbReference>
<comment type="similarity">
    <text evidence="1 5 6">Belongs to the bacterial ribosomal protein bL35 family.</text>
</comment>
<dbReference type="NCBIfam" id="TIGR00001">
    <property type="entry name" value="rpmI_bact"/>
    <property type="match status" value="1"/>
</dbReference>
<dbReference type="InterPro" id="IPR018265">
    <property type="entry name" value="Ribosomal_bL35_CS"/>
</dbReference>
<feature type="region of interest" description="Disordered" evidence="7">
    <location>
        <begin position="1"/>
        <end position="44"/>
    </location>
</feature>
<dbReference type="InterPro" id="IPR021137">
    <property type="entry name" value="Ribosomal_bL35-like"/>
</dbReference>
<dbReference type="PANTHER" id="PTHR33343:SF1">
    <property type="entry name" value="LARGE RIBOSOMAL SUBUNIT PROTEIN BL35M"/>
    <property type="match status" value="1"/>
</dbReference>
<dbReference type="PANTHER" id="PTHR33343">
    <property type="entry name" value="54S RIBOSOMAL PROTEIN BL35M"/>
    <property type="match status" value="1"/>
</dbReference>
<dbReference type="GO" id="GO:0006412">
    <property type="term" value="P:translation"/>
    <property type="evidence" value="ECO:0007669"/>
    <property type="project" value="UniProtKB-UniRule"/>
</dbReference>
<protein>
    <recommendedName>
        <fullName evidence="4 5">Large ribosomal subunit protein bL35</fullName>
    </recommendedName>
</protein>
<dbReference type="EMBL" id="CAADFS010000007">
    <property type="protein sequence ID" value="VFK39804.1"/>
    <property type="molecule type" value="Genomic_DNA"/>
</dbReference>
<organism evidence="8">
    <name type="scientific">Candidatus Kentrum sp. TC</name>
    <dbReference type="NCBI Taxonomy" id="2126339"/>
    <lineage>
        <taxon>Bacteria</taxon>
        <taxon>Pseudomonadati</taxon>
        <taxon>Pseudomonadota</taxon>
        <taxon>Gammaproteobacteria</taxon>
        <taxon>Candidatus Kentrum</taxon>
    </lineage>
</organism>
<evidence type="ECO:0000256" key="4">
    <source>
        <dbReference type="ARBA" id="ARBA00071664"/>
    </source>
</evidence>
<dbReference type="PROSITE" id="PS00936">
    <property type="entry name" value="RIBOSOMAL_L35"/>
    <property type="match status" value="1"/>
</dbReference>
<evidence type="ECO:0000313" key="8">
    <source>
        <dbReference type="EMBL" id="VFK39804.1"/>
    </source>
</evidence>
<dbReference type="GO" id="GO:0003735">
    <property type="term" value="F:structural constituent of ribosome"/>
    <property type="evidence" value="ECO:0007669"/>
    <property type="project" value="InterPro"/>
</dbReference>
<dbReference type="Gene3D" id="4.10.410.60">
    <property type="match status" value="1"/>
</dbReference>
<evidence type="ECO:0000256" key="2">
    <source>
        <dbReference type="ARBA" id="ARBA00022980"/>
    </source>
</evidence>
<dbReference type="SUPFAM" id="SSF143034">
    <property type="entry name" value="L35p-like"/>
    <property type="match status" value="1"/>
</dbReference>
<dbReference type="Pfam" id="PF01632">
    <property type="entry name" value="Ribosomal_L35p"/>
    <property type="match status" value="1"/>
</dbReference>
<dbReference type="InterPro" id="IPR037229">
    <property type="entry name" value="Ribosomal_bL35_sf"/>
</dbReference>
<evidence type="ECO:0000256" key="1">
    <source>
        <dbReference type="ARBA" id="ARBA00006598"/>
    </source>
</evidence>
<dbReference type="EMBL" id="CAADFW010000015">
    <property type="protein sequence ID" value="VFK57153.1"/>
    <property type="molecule type" value="Genomic_DNA"/>
</dbReference>
<dbReference type="InterPro" id="IPR001706">
    <property type="entry name" value="Ribosomal_bL35"/>
</dbReference>
<dbReference type="HAMAP" id="MF_00514">
    <property type="entry name" value="Ribosomal_bL35"/>
    <property type="match status" value="1"/>
</dbReference>
<accession>A0A450YE67</accession>
<reference evidence="8" key="1">
    <citation type="submission" date="2019-02" db="EMBL/GenBank/DDBJ databases">
        <authorList>
            <person name="Gruber-Vodicka R. H."/>
            <person name="Seah K. B. B."/>
        </authorList>
    </citation>
    <scope>NUCLEOTIDE SEQUENCE</scope>
    <source>
        <strain evidence="8">BECK_BZ123</strain>
        <strain evidence="9">BECK_BZ125</strain>
        <strain evidence="10">BECK_BZ126</strain>
    </source>
</reference>
<keyword evidence="2 5" id="KW-0689">Ribosomal protein</keyword>
<dbReference type="FunFam" id="4.10.410.60:FF:000001">
    <property type="entry name" value="50S ribosomal protein L35"/>
    <property type="match status" value="1"/>
</dbReference>
<evidence type="ECO:0000256" key="5">
    <source>
        <dbReference type="HAMAP-Rule" id="MF_00514"/>
    </source>
</evidence>
<evidence type="ECO:0000256" key="7">
    <source>
        <dbReference type="SAM" id="MobiDB-lite"/>
    </source>
</evidence>
<dbReference type="AlphaFoldDB" id="A0A450YE67"/>
<evidence type="ECO:0000256" key="3">
    <source>
        <dbReference type="ARBA" id="ARBA00023274"/>
    </source>
</evidence>
<dbReference type="PRINTS" id="PR00064">
    <property type="entry name" value="RIBOSOMALL35"/>
</dbReference>
<name>A0A450YE67_9GAMM</name>